<organism evidence="1 2">
    <name type="scientific">Penicillium cf. griseofulvum</name>
    <dbReference type="NCBI Taxonomy" id="2972120"/>
    <lineage>
        <taxon>Eukaryota</taxon>
        <taxon>Fungi</taxon>
        <taxon>Dikarya</taxon>
        <taxon>Ascomycota</taxon>
        <taxon>Pezizomycotina</taxon>
        <taxon>Eurotiomycetes</taxon>
        <taxon>Eurotiomycetidae</taxon>
        <taxon>Eurotiales</taxon>
        <taxon>Aspergillaceae</taxon>
        <taxon>Penicillium</taxon>
    </lineage>
</organism>
<keyword evidence="2" id="KW-1185">Reference proteome</keyword>
<accession>A0A9W9N1R0</accession>
<gene>
    <name evidence="1" type="ORF">N7472_001318</name>
</gene>
<reference evidence="1" key="1">
    <citation type="submission" date="2022-11" db="EMBL/GenBank/DDBJ databases">
        <authorList>
            <person name="Petersen C."/>
        </authorList>
    </citation>
    <scope>NUCLEOTIDE SEQUENCE</scope>
    <source>
        <strain evidence="1">IBT 16849</strain>
    </source>
</reference>
<evidence type="ECO:0000313" key="1">
    <source>
        <dbReference type="EMBL" id="KAJ5211179.1"/>
    </source>
</evidence>
<dbReference type="Proteomes" id="UP001150879">
    <property type="component" value="Unassembled WGS sequence"/>
</dbReference>
<dbReference type="EMBL" id="JAPQKP010000001">
    <property type="protein sequence ID" value="KAJ5211179.1"/>
    <property type="molecule type" value="Genomic_DNA"/>
</dbReference>
<protein>
    <submittedName>
        <fullName evidence="1">NmrA-like family protein</fullName>
    </submittedName>
</protein>
<comment type="caution">
    <text evidence="1">The sequence shown here is derived from an EMBL/GenBank/DDBJ whole genome shotgun (WGS) entry which is preliminary data.</text>
</comment>
<dbReference type="AlphaFoldDB" id="A0A9W9N1R0"/>
<evidence type="ECO:0000313" key="2">
    <source>
        <dbReference type="Proteomes" id="UP001150879"/>
    </source>
</evidence>
<reference evidence="1" key="2">
    <citation type="journal article" date="2023" name="IMA Fungus">
        <title>Comparative genomic study of the Penicillium genus elucidates a diverse pangenome and 15 lateral gene transfer events.</title>
        <authorList>
            <person name="Petersen C."/>
            <person name="Sorensen T."/>
            <person name="Nielsen M.R."/>
            <person name="Sondergaard T.E."/>
            <person name="Sorensen J.L."/>
            <person name="Fitzpatrick D.A."/>
            <person name="Frisvad J.C."/>
            <person name="Nielsen K.L."/>
        </authorList>
    </citation>
    <scope>NUCLEOTIDE SEQUENCE</scope>
    <source>
        <strain evidence="1">IBT 16849</strain>
    </source>
</reference>
<sequence>MQIVPIVEQYIDTPVKDVSYKEVSLIDIVYEYKYTATKESKNIIYSIKRAPETAWEGKFSASTTSPEILKFAPKRTPADTLKALLER</sequence>
<dbReference type="OrthoDB" id="413314at2759"/>
<name>A0A9W9N1R0_9EURO</name>
<proteinExistence type="predicted"/>